<accession>A0ABQ9F2I3</accession>
<dbReference type="SUPFAM" id="SSF49899">
    <property type="entry name" value="Concanavalin A-like lectins/glucanases"/>
    <property type="match status" value="1"/>
</dbReference>
<feature type="compositionally biased region" description="Polar residues" evidence="1">
    <location>
        <begin position="30"/>
        <end position="56"/>
    </location>
</feature>
<dbReference type="PROSITE" id="PS50188">
    <property type="entry name" value="B302_SPRY"/>
    <property type="match status" value="1"/>
</dbReference>
<proteinExistence type="predicted"/>
<dbReference type="Gene3D" id="2.60.120.920">
    <property type="match status" value="1"/>
</dbReference>
<protein>
    <recommendedName>
        <fullName evidence="2">B30.2/SPRY domain-containing protein</fullName>
    </recommendedName>
</protein>
<evidence type="ECO:0000259" key="2">
    <source>
        <dbReference type="PROSITE" id="PS50188"/>
    </source>
</evidence>
<dbReference type="InterPro" id="IPR043136">
    <property type="entry name" value="B30.2/SPRY_sf"/>
</dbReference>
<evidence type="ECO:0000256" key="1">
    <source>
        <dbReference type="SAM" id="MobiDB-lite"/>
    </source>
</evidence>
<dbReference type="InterPro" id="IPR013320">
    <property type="entry name" value="ConA-like_dom_sf"/>
</dbReference>
<keyword evidence="4" id="KW-1185">Reference proteome</keyword>
<evidence type="ECO:0000313" key="4">
    <source>
        <dbReference type="Proteomes" id="UP001217089"/>
    </source>
</evidence>
<gene>
    <name evidence="3" type="ORF">KUTeg_011628</name>
</gene>
<dbReference type="Proteomes" id="UP001217089">
    <property type="component" value="Unassembled WGS sequence"/>
</dbReference>
<reference evidence="3 4" key="1">
    <citation type="submission" date="2022-12" db="EMBL/GenBank/DDBJ databases">
        <title>Chromosome-level genome of Tegillarca granosa.</title>
        <authorList>
            <person name="Kim J."/>
        </authorList>
    </citation>
    <scope>NUCLEOTIDE SEQUENCE [LARGE SCALE GENOMIC DNA]</scope>
    <source>
        <strain evidence="3">Teg-2019</strain>
        <tissue evidence="3">Adductor muscle</tissue>
    </source>
</reference>
<dbReference type="InterPro" id="IPR001870">
    <property type="entry name" value="B30.2/SPRY"/>
</dbReference>
<name>A0ABQ9F2I3_TEGGR</name>
<dbReference type="EMBL" id="JARBDR010000640">
    <property type="protein sequence ID" value="KAJ8309763.1"/>
    <property type="molecule type" value="Genomic_DNA"/>
</dbReference>
<comment type="caution">
    <text evidence="3">The sequence shown here is derived from an EMBL/GenBank/DDBJ whole genome shotgun (WGS) entry which is preliminary data.</text>
</comment>
<organism evidence="3 4">
    <name type="scientific">Tegillarca granosa</name>
    <name type="common">Malaysian cockle</name>
    <name type="synonym">Anadara granosa</name>
    <dbReference type="NCBI Taxonomy" id="220873"/>
    <lineage>
        <taxon>Eukaryota</taxon>
        <taxon>Metazoa</taxon>
        <taxon>Spiralia</taxon>
        <taxon>Lophotrochozoa</taxon>
        <taxon>Mollusca</taxon>
        <taxon>Bivalvia</taxon>
        <taxon>Autobranchia</taxon>
        <taxon>Pteriomorphia</taxon>
        <taxon>Arcoida</taxon>
        <taxon>Arcoidea</taxon>
        <taxon>Arcidae</taxon>
        <taxon>Tegillarca</taxon>
    </lineage>
</organism>
<feature type="domain" description="B30.2/SPRY" evidence="2">
    <location>
        <begin position="113"/>
        <end position="319"/>
    </location>
</feature>
<sequence>MFEYLVFIELNSQSTFKPLADRTFQPVSPDRTSQNVASPITPTASHKVTTPITPTTGHKLASPRTPTGKFDPSKTIRSPEAKETPKSPMSPISPGGMNNGGTFGDVHLYVYVLNCYHVSVFTVIMFLYLGPEFTFNVLTTHNEREVSMDGKILRNRKSGAPSGSSTIQNADSRLQQYKGVIGTFPFKDLGKYYYEVVVTFTIEEPLEETWLIFEMGLCRADDIDKHHTVERHEHARSFYVARYPEDGKLAQEFWHNRDLRSFVPLCDNVSGLTVEVTYGLLVDVKRKKWTIADVKKQKKLYTFMGVDFSEPLWPVFGSY</sequence>
<evidence type="ECO:0000313" key="3">
    <source>
        <dbReference type="EMBL" id="KAJ8309763.1"/>
    </source>
</evidence>
<feature type="region of interest" description="Disordered" evidence="1">
    <location>
        <begin position="25"/>
        <end position="96"/>
    </location>
</feature>
<feature type="compositionally biased region" description="Basic and acidic residues" evidence="1">
    <location>
        <begin position="71"/>
        <end position="85"/>
    </location>
</feature>